<keyword evidence="3" id="KW-0378">Hydrolase</keyword>
<dbReference type="EMBL" id="LGKG01000160">
    <property type="protein sequence ID" value="KPC60533.1"/>
    <property type="molecule type" value="Genomic_DNA"/>
</dbReference>
<feature type="region of interest" description="Disordered" evidence="5">
    <location>
        <begin position="197"/>
        <end position="226"/>
    </location>
</feature>
<dbReference type="Pfam" id="PF00699">
    <property type="entry name" value="Urease_beta"/>
    <property type="match status" value="1"/>
</dbReference>
<dbReference type="InterPro" id="IPR050069">
    <property type="entry name" value="Urease_subunit"/>
</dbReference>
<dbReference type="InterPro" id="IPR002026">
    <property type="entry name" value="Urease_gamma/gamma-beta_su"/>
</dbReference>
<evidence type="ECO:0000256" key="2">
    <source>
        <dbReference type="ARBA" id="ARBA00012934"/>
    </source>
</evidence>
<protein>
    <recommendedName>
        <fullName evidence="2">urease</fullName>
        <ecNumber evidence="2">3.5.1.5</ecNumber>
    </recommendedName>
</protein>
<keyword evidence="7" id="KW-1185">Reference proteome</keyword>
<dbReference type="InterPro" id="IPR036461">
    <property type="entry name" value="Urease_betasu_sf"/>
</dbReference>
<dbReference type="InterPro" id="IPR002019">
    <property type="entry name" value="Urease_beta-like"/>
</dbReference>
<dbReference type="PANTHER" id="PTHR33569:SF1">
    <property type="entry name" value="UREASE"/>
    <property type="match status" value="1"/>
</dbReference>
<feature type="compositionally biased region" description="Basic and acidic residues" evidence="5">
    <location>
        <begin position="197"/>
        <end position="208"/>
    </location>
</feature>
<evidence type="ECO:0000256" key="4">
    <source>
        <dbReference type="ARBA" id="ARBA00047778"/>
    </source>
</evidence>
<evidence type="ECO:0000256" key="3">
    <source>
        <dbReference type="ARBA" id="ARBA00022801"/>
    </source>
</evidence>
<evidence type="ECO:0000313" key="7">
    <source>
        <dbReference type="Proteomes" id="UP000037982"/>
    </source>
</evidence>
<dbReference type="Pfam" id="PF00547">
    <property type="entry name" value="Urease_gamma"/>
    <property type="match status" value="1"/>
</dbReference>
<comment type="catalytic activity">
    <reaction evidence="4">
        <text>urea + 2 H2O + H(+) = hydrogencarbonate + 2 NH4(+)</text>
        <dbReference type="Rhea" id="RHEA:20557"/>
        <dbReference type="ChEBI" id="CHEBI:15377"/>
        <dbReference type="ChEBI" id="CHEBI:15378"/>
        <dbReference type="ChEBI" id="CHEBI:16199"/>
        <dbReference type="ChEBI" id="CHEBI:17544"/>
        <dbReference type="ChEBI" id="CHEBI:28938"/>
        <dbReference type="EC" id="3.5.1.5"/>
    </reaction>
</comment>
<dbReference type="PATRIC" id="fig|66876.3.peg.6363"/>
<evidence type="ECO:0000256" key="5">
    <source>
        <dbReference type="SAM" id="MobiDB-lite"/>
    </source>
</evidence>
<dbReference type="NCBIfam" id="NF009712">
    <property type="entry name" value="PRK13241.1"/>
    <property type="match status" value="1"/>
</dbReference>
<comment type="pathway">
    <text evidence="1">Nitrogen metabolism; urea degradation; CO(2) and NH(3) from urea (urease route): step 1/1.</text>
</comment>
<dbReference type="GO" id="GO:0016151">
    <property type="term" value="F:nickel cation binding"/>
    <property type="evidence" value="ECO:0007669"/>
    <property type="project" value="InterPro"/>
</dbReference>
<organism evidence="6 7">
    <name type="scientific">Streptomyces chattanoogensis</name>
    <dbReference type="NCBI Taxonomy" id="66876"/>
    <lineage>
        <taxon>Bacteria</taxon>
        <taxon>Bacillati</taxon>
        <taxon>Actinomycetota</taxon>
        <taxon>Actinomycetes</taxon>
        <taxon>Kitasatosporales</taxon>
        <taxon>Streptomycetaceae</taxon>
        <taxon>Streptomyces</taxon>
    </lineage>
</organism>
<dbReference type="CDD" id="cd00390">
    <property type="entry name" value="Urease_gamma"/>
    <property type="match status" value="1"/>
</dbReference>
<dbReference type="NCBIfam" id="TIGR00192">
    <property type="entry name" value="urease_beta"/>
    <property type="match status" value="1"/>
</dbReference>
<dbReference type="SUPFAM" id="SSF51278">
    <property type="entry name" value="Urease, beta-subunit"/>
    <property type="match status" value="1"/>
</dbReference>
<gene>
    <name evidence="6" type="ORF">ADL29_29010</name>
</gene>
<evidence type="ECO:0000313" key="6">
    <source>
        <dbReference type="EMBL" id="KPC60533.1"/>
    </source>
</evidence>
<dbReference type="GO" id="GO:0009039">
    <property type="term" value="F:urease activity"/>
    <property type="evidence" value="ECO:0007669"/>
    <property type="project" value="UniProtKB-EC"/>
</dbReference>
<feature type="compositionally biased region" description="Acidic residues" evidence="5">
    <location>
        <begin position="213"/>
        <end position="226"/>
    </location>
</feature>
<reference evidence="7" key="1">
    <citation type="submission" date="2015-07" db="EMBL/GenBank/DDBJ databases">
        <authorList>
            <person name="Ju K.-S."/>
            <person name="Doroghazi J.R."/>
            <person name="Metcalf W.W."/>
        </authorList>
    </citation>
    <scope>NUCLEOTIDE SEQUENCE [LARGE SCALE GENOMIC DNA]</scope>
    <source>
        <strain evidence="7">NRRL ISP-5002</strain>
    </source>
</reference>
<dbReference type="EC" id="3.5.1.5" evidence="2"/>
<dbReference type="NCBIfam" id="NF009671">
    <property type="entry name" value="PRK13192.1"/>
    <property type="match status" value="1"/>
</dbReference>
<dbReference type="UniPathway" id="UPA00258">
    <property type="reaction ID" value="UER00370"/>
</dbReference>
<dbReference type="AlphaFoldDB" id="A0A0N1JW86"/>
<dbReference type="GO" id="GO:0043419">
    <property type="term" value="P:urea catabolic process"/>
    <property type="evidence" value="ECO:0007669"/>
    <property type="project" value="UniProtKB-UniPathway"/>
</dbReference>
<dbReference type="PANTHER" id="PTHR33569">
    <property type="entry name" value="UREASE"/>
    <property type="match status" value="1"/>
</dbReference>
<dbReference type="CDD" id="cd00407">
    <property type="entry name" value="Urease_beta"/>
    <property type="match status" value="1"/>
</dbReference>
<dbReference type="GO" id="GO:0035550">
    <property type="term" value="C:urease complex"/>
    <property type="evidence" value="ECO:0007669"/>
    <property type="project" value="InterPro"/>
</dbReference>
<dbReference type="InterPro" id="IPR036463">
    <property type="entry name" value="Urease_gamma_sf"/>
</dbReference>
<accession>A0A0N1JW86</accession>
<dbReference type="Proteomes" id="UP000037982">
    <property type="component" value="Unassembled WGS sequence"/>
</dbReference>
<comment type="caution">
    <text evidence="6">The sequence shown here is derived from an EMBL/GenBank/DDBJ whole genome shotgun (WGS) entry which is preliminary data.</text>
</comment>
<proteinExistence type="predicted"/>
<name>A0A0N1JW86_9ACTN</name>
<dbReference type="SUPFAM" id="SSF54111">
    <property type="entry name" value="Urease, gamma-subunit"/>
    <property type="match status" value="1"/>
</dbReference>
<evidence type="ECO:0000256" key="1">
    <source>
        <dbReference type="ARBA" id="ARBA00004897"/>
    </source>
</evidence>
<dbReference type="NCBIfam" id="TIGR00193">
    <property type="entry name" value="urease_gam"/>
    <property type="match status" value="1"/>
</dbReference>
<sequence length="226" mass="25137">MIHVAADVAEKRRARGIRLNYPETVALLTVHVLEGAREGRTVADLMSSGRKLLAREEVMAGVPEMIKNVQVEATFPDGTKLVTVHDPFPEADEEGAGPVSPGKVVFSSEKDDEFVRFNEGRDVTRLKVKNPTDRPVQVGSHYHFAEANAGLKFNRREAWGKRLNVPAGSSVRFEPNIEEWVDLVPIEGRRVVHGLRGKTDGLPEKIDGSLDNTDGEFDEDWEELDD</sequence>
<dbReference type="Gene3D" id="2.10.150.10">
    <property type="entry name" value="Urease, beta subunit"/>
    <property type="match status" value="1"/>
</dbReference>
<dbReference type="Gene3D" id="3.30.280.10">
    <property type="entry name" value="Urease, gamma-like subunit"/>
    <property type="match status" value="1"/>
</dbReference>